<keyword evidence="2 4" id="KW-0808">Transferase</keyword>
<proteinExistence type="inferred from homology"/>
<dbReference type="GO" id="GO:0008887">
    <property type="term" value="F:glycerate kinase activity"/>
    <property type="evidence" value="ECO:0007669"/>
    <property type="project" value="UniProtKB-EC"/>
</dbReference>
<dbReference type="EMBL" id="JBHSSI010000022">
    <property type="protein sequence ID" value="MFC6259931.1"/>
    <property type="molecule type" value="Genomic_DNA"/>
</dbReference>
<name>A0ABW1TDN4_9LACO</name>
<evidence type="ECO:0000313" key="6">
    <source>
        <dbReference type="Proteomes" id="UP001596283"/>
    </source>
</evidence>
<protein>
    <submittedName>
        <fullName evidence="5">Glycerate kinase</fullName>
        <ecNumber evidence="5">2.7.1.31</ecNumber>
    </submittedName>
</protein>
<dbReference type="InterPro" id="IPR018197">
    <property type="entry name" value="Glycerate_kinase_RE-like"/>
</dbReference>
<accession>A0ABW1TDN4</accession>
<gene>
    <name evidence="5" type="ORF">ACFP1C_03140</name>
</gene>
<organism evidence="5 6">
    <name type="scientific">Levilactobacillus fujinensis</name>
    <dbReference type="NCBI Taxonomy" id="2486024"/>
    <lineage>
        <taxon>Bacteria</taxon>
        <taxon>Bacillati</taxon>
        <taxon>Bacillota</taxon>
        <taxon>Bacilli</taxon>
        <taxon>Lactobacillales</taxon>
        <taxon>Lactobacillaceae</taxon>
        <taxon>Levilactobacillus</taxon>
    </lineage>
</organism>
<dbReference type="Gene3D" id="3.40.50.10350">
    <property type="entry name" value="Glycerate kinase, domain 1"/>
    <property type="match status" value="1"/>
</dbReference>
<dbReference type="PANTHER" id="PTHR21599">
    <property type="entry name" value="GLYCERATE KINASE"/>
    <property type="match status" value="1"/>
</dbReference>
<evidence type="ECO:0000256" key="4">
    <source>
        <dbReference type="PIRNR" id="PIRNR006078"/>
    </source>
</evidence>
<comment type="similarity">
    <text evidence="1 4">Belongs to the glycerate kinase type-1 family.</text>
</comment>
<dbReference type="RefSeq" id="WP_125685399.1">
    <property type="nucleotide sequence ID" value="NZ_JBHSSI010000022.1"/>
</dbReference>
<reference evidence="6" key="1">
    <citation type="journal article" date="2019" name="Int. J. Syst. Evol. Microbiol.">
        <title>The Global Catalogue of Microorganisms (GCM) 10K type strain sequencing project: providing services to taxonomists for standard genome sequencing and annotation.</title>
        <authorList>
            <consortium name="The Broad Institute Genomics Platform"/>
            <consortium name="The Broad Institute Genome Sequencing Center for Infectious Disease"/>
            <person name="Wu L."/>
            <person name="Ma J."/>
        </authorList>
    </citation>
    <scope>NUCLEOTIDE SEQUENCE [LARGE SCALE GENOMIC DNA]</scope>
    <source>
        <strain evidence="6">CCM 8908</strain>
    </source>
</reference>
<evidence type="ECO:0000256" key="1">
    <source>
        <dbReference type="ARBA" id="ARBA00006284"/>
    </source>
</evidence>
<keyword evidence="3 4" id="KW-0418">Kinase</keyword>
<sequence length="380" mass="39107">MTRVLIASDSFKGSATSVEVANYIATGAHQADPTIQVTTVPIADGGEGTVASVLAAVGGEMRQETVIGPLGQSVQAHWGMIDATTAIIEVAEAAGLNLAKDDLDPMLTTTYGVGQLVKAALDQGAQKIYIGLGGSATNDGGIGMAQALGGHFYDAKGQELAYGGNGMLQLDHVDLTELDRRLQSATIVGLTDVANPLTGPQGASAVFGPQKGATKETIQILDRGLDHLNQVLMDYQKRSCGNLPGAGAAGGTGFGILTFLGGRLEPGIEQIMRLTKLDDRIAQADLVITGEGQIDGQSLMGKAPIGIARLAKKHQLPVILIAGSIGDNIQAVYNAGVDLVLSSTVTPMSVDQAIANVQPLLTQAGYTALKAFNLDAVVVK</sequence>
<evidence type="ECO:0000256" key="2">
    <source>
        <dbReference type="ARBA" id="ARBA00022679"/>
    </source>
</evidence>
<comment type="caution">
    <text evidence="5">The sequence shown here is derived from an EMBL/GenBank/DDBJ whole genome shotgun (WGS) entry which is preliminary data.</text>
</comment>
<dbReference type="InterPro" id="IPR036129">
    <property type="entry name" value="Glycerate_kinase_sf"/>
</dbReference>
<dbReference type="EC" id="2.7.1.31" evidence="5"/>
<evidence type="ECO:0000313" key="5">
    <source>
        <dbReference type="EMBL" id="MFC6259931.1"/>
    </source>
</evidence>
<dbReference type="PIRSF" id="PIRSF006078">
    <property type="entry name" value="GlxK"/>
    <property type="match status" value="1"/>
</dbReference>
<dbReference type="PANTHER" id="PTHR21599:SF0">
    <property type="entry name" value="GLYCERATE KINASE"/>
    <property type="match status" value="1"/>
</dbReference>
<dbReference type="Proteomes" id="UP001596283">
    <property type="component" value="Unassembled WGS sequence"/>
</dbReference>
<keyword evidence="6" id="KW-1185">Reference proteome</keyword>
<dbReference type="InterPro" id="IPR004381">
    <property type="entry name" value="Glycerate_kinase"/>
</dbReference>
<dbReference type="SUPFAM" id="SSF110738">
    <property type="entry name" value="Glycerate kinase I"/>
    <property type="match status" value="1"/>
</dbReference>
<dbReference type="Gene3D" id="3.90.1510.10">
    <property type="entry name" value="Glycerate kinase, domain 2"/>
    <property type="match status" value="1"/>
</dbReference>
<dbReference type="Pfam" id="PF02595">
    <property type="entry name" value="Gly_kinase"/>
    <property type="match status" value="1"/>
</dbReference>
<dbReference type="InterPro" id="IPR018193">
    <property type="entry name" value="Glyc_kinase_flavodox-like_fold"/>
</dbReference>
<dbReference type="NCBIfam" id="TIGR00045">
    <property type="entry name" value="glycerate kinase"/>
    <property type="match status" value="1"/>
</dbReference>
<evidence type="ECO:0000256" key="3">
    <source>
        <dbReference type="ARBA" id="ARBA00022777"/>
    </source>
</evidence>